<evidence type="ECO:0000256" key="3">
    <source>
        <dbReference type="ARBA" id="ARBA00023239"/>
    </source>
</evidence>
<dbReference type="Proteomes" id="UP000295367">
    <property type="component" value="Unassembled WGS sequence"/>
</dbReference>
<keyword evidence="2 5" id="KW-0831">Ubiquinone biosynthesis</keyword>
<feature type="binding site" evidence="5">
    <location>
        <position position="170"/>
    </location>
    <ligand>
        <name>substrate</name>
    </ligand>
</feature>
<dbReference type="Gene3D" id="3.40.1410.10">
    <property type="entry name" value="Chorismate lyase-like"/>
    <property type="match status" value="1"/>
</dbReference>
<keyword evidence="7" id="KW-1185">Reference proteome</keyword>
<proteinExistence type="inferred from homology"/>
<comment type="similarity">
    <text evidence="5">Belongs to the UbiC family.</text>
</comment>
<comment type="subcellular location">
    <subcellularLocation>
        <location evidence="5">Cytoplasm</location>
    </subcellularLocation>
</comment>
<dbReference type="GO" id="GO:0005829">
    <property type="term" value="C:cytosol"/>
    <property type="evidence" value="ECO:0007669"/>
    <property type="project" value="TreeGrafter"/>
</dbReference>
<comment type="caution">
    <text evidence="5">Lacks conserved residue(s) required for the propagation of feature annotation.</text>
</comment>
<dbReference type="EC" id="4.1.3.40" evidence="5"/>
<accession>A0A4R3XWK8</accession>
<comment type="caution">
    <text evidence="6">The sequence shown here is derived from an EMBL/GenBank/DDBJ whole genome shotgun (WGS) entry which is preliminary data.</text>
</comment>
<organism evidence="6 7">
    <name type="scientific">Sulfurirhabdus autotrophica</name>
    <dbReference type="NCBI Taxonomy" id="1706046"/>
    <lineage>
        <taxon>Bacteria</taxon>
        <taxon>Pseudomonadati</taxon>
        <taxon>Pseudomonadota</taxon>
        <taxon>Betaproteobacteria</taxon>
        <taxon>Nitrosomonadales</taxon>
        <taxon>Sulfuricellaceae</taxon>
        <taxon>Sulfurirhabdus</taxon>
    </lineage>
</organism>
<dbReference type="PANTHER" id="PTHR38683">
    <property type="entry name" value="CHORISMATE PYRUVATE-LYASE"/>
    <property type="match status" value="1"/>
</dbReference>
<comment type="pathway">
    <text evidence="5">Cofactor biosynthesis; ubiquinone biosynthesis.</text>
</comment>
<sequence>MNFRHQPLIWQTRAPGAKCLFRPWLIEQGSLTKSIQLRCSAFSVRNVQLNQGKACRDEAALVGLEQREQALLREVYLYCHEKPVVFAHSVIPLQGLRGPWQALSGLGNKPLGAALFANPVIKRSPLAYKKLGSRHELYRRACRLLEIAPPFLWARRSVFSLKNSPILVTEVFLPPILDLPL</sequence>
<keyword evidence="4 5" id="KW-0670">Pyruvate</keyword>
<dbReference type="HAMAP" id="MF_01632">
    <property type="entry name" value="UbiC"/>
    <property type="match status" value="1"/>
</dbReference>
<dbReference type="OrthoDB" id="8606430at2"/>
<comment type="catalytic activity">
    <reaction evidence="5">
        <text>chorismate = 4-hydroxybenzoate + pyruvate</text>
        <dbReference type="Rhea" id="RHEA:16505"/>
        <dbReference type="ChEBI" id="CHEBI:15361"/>
        <dbReference type="ChEBI" id="CHEBI:17879"/>
        <dbReference type="ChEBI" id="CHEBI:29748"/>
        <dbReference type="EC" id="4.1.3.40"/>
    </reaction>
</comment>
<evidence type="ECO:0000256" key="5">
    <source>
        <dbReference type="HAMAP-Rule" id="MF_01632"/>
    </source>
</evidence>
<evidence type="ECO:0000313" key="6">
    <source>
        <dbReference type="EMBL" id="TCV84125.1"/>
    </source>
</evidence>
<reference evidence="6 7" key="1">
    <citation type="submission" date="2019-03" db="EMBL/GenBank/DDBJ databases">
        <title>Genomic Encyclopedia of Type Strains, Phase IV (KMG-IV): sequencing the most valuable type-strain genomes for metagenomic binning, comparative biology and taxonomic classification.</title>
        <authorList>
            <person name="Goeker M."/>
        </authorList>
    </citation>
    <scope>NUCLEOTIDE SEQUENCE [LARGE SCALE GENOMIC DNA]</scope>
    <source>
        <strain evidence="6 7">DSM 100309</strain>
    </source>
</reference>
<evidence type="ECO:0000256" key="2">
    <source>
        <dbReference type="ARBA" id="ARBA00022688"/>
    </source>
</evidence>
<dbReference type="GO" id="GO:0006744">
    <property type="term" value="P:ubiquinone biosynthetic process"/>
    <property type="evidence" value="ECO:0007669"/>
    <property type="project" value="UniProtKB-UniRule"/>
</dbReference>
<protein>
    <recommendedName>
        <fullName evidence="5">Probable chorismate pyruvate-lyase</fullName>
        <shortName evidence="5">CL</shortName>
        <shortName evidence="5">CPL</shortName>
        <ecNumber evidence="5">4.1.3.40</ecNumber>
    </recommendedName>
</protein>
<gene>
    <name evidence="5" type="primary">ubiC</name>
    <name evidence="6" type="ORF">EDC63_11361</name>
</gene>
<keyword evidence="1 5" id="KW-0963">Cytoplasm</keyword>
<evidence type="ECO:0000256" key="1">
    <source>
        <dbReference type="ARBA" id="ARBA00022490"/>
    </source>
</evidence>
<dbReference type="UniPathway" id="UPA00232"/>
<dbReference type="SUPFAM" id="SSF64288">
    <property type="entry name" value="Chorismate lyase-like"/>
    <property type="match status" value="1"/>
</dbReference>
<dbReference type="Pfam" id="PF04345">
    <property type="entry name" value="Chor_lyase"/>
    <property type="match status" value="1"/>
</dbReference>
<dbReference type="EMBL" id="SMCO01000013">
    <property type="protein sequence ID" value="TCV84125.1"/>
    <property type="molecule type" value="Genomic_DNA"/>
</dbReference>
<dbReference type="RefSeq" id="WP_124945105.1">
    <property type="nucleotide sequence ID" value="NZ_BHVT01000008.1"/>
</dbReference>
<feature type="binding site" evidence="5">
    <location>
        <position position="73"/>
    </location>
    <ligand>
        <name>substrate</name>
    </ligand>
</feature>
<dbReference type="GO" id="GO:0042866">
    <property type="term" value="P:pyruvate biosynthetic process"/>
    <property type="evidence" value="ECO:0007669"/>
    <property type="project" value="UniProtKB-UniRule"/>
</dbReference>
<name>A0A4R3XWK8_9PROT</name>
<dbReference type="InterPro" id="IPR028978">
    <property type="entry name" value="Chorismate_lyase_/UTRA_dom_sf"/>
</dbReference>
<comment type="function">
    <text evidence="5">Removes the pyruvyl group from chorismate, with concomitant aromatization of the ring, to provide 4-hydroxybenzoate (4HB) for the ubiquinone pathway.</text>
</comment>
<evidence type="ECO:0000256" key="4">
    <source>
        <dbReference type="ARBA" id="ARBA00023317"/>
    </source>
</evidence>
<keyword evidence="3 5" id="KW-0456">Lyase</keyword>
<dbReference type="PANTHER" id="PTHR38683:SF1">
    <property type="entry name" value="CHORISMATE PYRUVATE-LYASE"/>
    <property type="match status" value="1"/>
</dbReference>
<dbReference type="InterPro" id="IPR007440">
    <property type="entry name" value="Chorismate--pyruvate_lyase"/>
</dbReference>
<dbReference type="AlphaFoldDB" id="A0A4R3XWK8"/>
<feature type="binding site" evidence="5">
    <location>
        <position position="111"/>
    </location>
    <ligand>
        <name>substrate</name>
    </ligand>
</feature>
<evidence type="ECO:0000313" key="7">
    <source>
        <dbReference type="Proteomes" id="UP000295367"/>
    </source>
</evidence>
<dbReference type="GO" id="GO:0008813">
    <property type="term" value="F:chorismate lyase activity"/>
    <property type="evidence" value="ECO:0007669"/>
    <property type="project" value="UniProtKB-UniRule"/>
</dbReference>